<organism evidence="3">
    <name type="scientific">Prymnesium polylepis</name>
    <dbReference type="NCBI Taxonomy" id="72548"/>
    <lineage>
        <taxon>Eukaryota</taxon>
        <taxon>Haptista</taxon>
        <taxon>Haptophyta</taxon>
        <taxon>Prymnesiophyceae</taxon>
        <taxon>Prymnesiales</taxon>
        <taxon>Prymnesiaceae</taxon>
        <taxon>Prymnesium</taxon>
    </lineage>
</organism>
<feature type="region of interest" description="Disordered" evidence="1">
    <location>
        <begin position="364"/>
        <end position="384"/>
    </location>
</feature>
<proteinExistence type="predicted"/>
<dbReference type="CDD" id="cd00024">
    <property type="entry name" value="CD_CSD"/>
    <property type="match status" value="1"/>
</dbReference>
<accession>A0A7S4IBX9</accession>
<dbReference type="InterPro" id="IPR016197">
    <property type="entry name" value="Chromo-like_dom_sf"/>
</dbReference>
<dbReference type="InterPro" id="IPR000953">
    <property type="entry name" value="Chromo/chromo_shadow_dom"/>
</dbReference>
<evidence type="ECO:0000259" key="2">
    <source>
        <dbReference type="PROSITE" id="PS50013"/>
    </source>
</evidence>
<reference evidence="3" key="1">
    <citation type="submission" date="2021-01" db="EMBL/GenBank/DDBJ databases">
        <authorList>
            <person name="Corre E."/>
            <person name="Pelletier E."/>
            <person name="Niang G."/>
            <person name="Scheremetjew M."/>
            <person name="Finn R."/>
            <person name="Kale V."/>
            <person name="Holt S."/>
            <person name="Cochrane G."/>
            <person name="Meng A."/>
            <person name="Brown T."/>
            <person name="Cohen L."/>
        </authorList>
    </citation>
    <scope>NUCLEOTIDE SEQUENCE</scope>
    <source>
        <strain evidence="3">UIO037</strain>
    </source>
</reference>
<gene>
    <name evidence="3" type="ORF">CPOL0286_LOCUS9745</name>
</gene>
<dbReference type="Gene3D" id="2.40.50.40">
    <property type="match status" value="1"/>
</dbReference>
<dbReference type="EMBL" id="HBKO01021570">
    <property type="protein sequence ID" value="CAE2224860.1"/>
    <property type="molecule type" value="Transcribed_RNA"/>
</dbReference>
<protein>
    <recommendedName>
        <fullName evidence="2">Chromo domain-containing protein</fullName>
    </recommendedName>
</protein>
<evidence type="ECO:0000313" key="3">
    <source>
        <dbReference type="EMBL" id="CAE2224860.1"/>
    </source>
</evidence>
<feature type="compositionally biased region" description="Low complexity" evidence="1">
    <location>
        <begin position="368"/>
        <end position="384"/>
    </location>
</feature>
<dbReference type="PROSITE" id="PS50013">
    <property type="entry name" value="CHROMO_2"/>
    <property type="match status" value="1"/>
</dbReference>
<dbReference type="SUPFAM" id="SSF54160">
    <property type="entry name" value="Chromo domain-like"/>
    <property type="match status" value="1"/>
</dbReference>
<name>A0A7S4IBX9_9EUKA</name>
<sequence>MAWLRMSWIDATIQKREQNAHPHLFAGTDEEIMAWLSSNLRVIKVPAVSVMLQYIANQLSGGTSPHSSPTPEMQVAIEDVWGEFYRLVRARMKMPWGGASGGGSMQTLFEIPMVSTETAVEHMFKLWPTKQGEKDPCFELSTMELCSTHLAFHESKWASGWGHGNARPMFISSSKATSLLMAAPPFTVRLRKTTENLNILQVNFAMVLYTESDTVVLPPDVEDSEGRSIPFYLDPPNQPGWPRDAFRAHAKMMLVPLLEKNFPLSGGLSQRAPAQYHQQRAAAKAASEAAAADALGLEIVDAILDVRKGKRKRTEYLVQWTGYQAEWEEQYRQGLGEVGGPFMSWEPESKLKHLTQLADWKAAHPEAEAAQAEAAQTEAAQAQA</sequence>
<feature type="domain" description="Chromo" evidence="2">
    <location>
        <begin position="298"/>
        <end position="372"/>
    </location>
</feature>
<dbReference type="AlphaFoldDB" id="A0A7S4IBX9"/>
<evidence type="ECO:0000256" key="1">
    <source>
        <dbReference type="SAM" id="MobiDB-lite"/>
    </source>
</evidence>